<organism evidence="6 7">
    <name type="scientific">Vibrio tapetis subsp. tapetis</name>
    <dbReference type="NCBI Taxonomy" id="1671868"/>
    <lineage>
        <taxon>Bacteria</taxon>
        <taxon>Pseudomonadati</taxon>
        <taxon>Pseudomonadota</taxon>
        <taxon>Gammaproteobacteria</taxon>
        <taxon>Vibrionales</taxon>
        <taxon>Vibrionaceae</taxon>
        <taxon>Vibrio</taxon>
    </lineage>
</organism>
<dbReference type="InterPro" id="IPR023439">
    <property type="entry name" value="Mal_deCO2ase/Cit_lyase_ACP"/>
</dbReference>
<evidence type="ECO:0000313" key="7">
    <source>
        <dbReference type="Proteomes" id="UP000235828"/>
    </source>
</evidence>
<evidence type="ECO:0000256" key="5">
    <source>
        <dbReference type="PIRSR" id="PIRSR002736-50"/>
    </source>
</evidence>
<dbReference type="HAMAP" id="MF_00805">
    <property type="entry name" value="CitD"/>
    <property type="match status" value="1"/>
</dbReference>
<proteinExistence type="inferred from homology"/>
<dbReference type="GO" id="GO:0016829">
    <property type="term" value="F:lyase activity"/>
    <property type="evidence" value="ECO:0007669"/>
    <property type="project" value="UniProtKB-KW"/>
</dbReference>
<comment type="subcellular location">
    <subcellularLocation>
        <location evidence="1 4">Cytoplasm</location>
    </subcellularLocation>
</comment>
<evidence type="ECO:0000313" key="6">
    <source>
        <dbReference type="EMBL" id="SON51784.1"/>
    </source>
</evidence>
<dbReference type="InterPro" id="IPR006495">
    <property type="entry name" value="CitD"/>
</dbReference>
<reference evidence="6 7" key="1">
    <citation type="submission" date="2017-10" db="EMBL/GenBank/DDBJ databases">
        <authorList>
            <person name="Banno H."/>
            <person name="Chua N.-H."/>
        </authorList>
    </citation>
    <scope>NUCLEOTIDE SEQUENCE [LARGE SCALE GENOMIC DNA]</scope>
    <source>
        <strain evidence="6">Vibrio tapetis CECT4600</strain>
    </source>
</reference>
<evidence type="ECO:0000256" key="4">
    <source>
        <dbReference type="HAMAP-Rule" id="MF_00805"/>
    </source>
</evidence>
<dbReference type="Proteomes" id="UP000235828">
    <property type="component" value="Chromosome B"/>
</dbReference>
<dbReference type="AlphaFoldDB" id="A0A2N8ZIP6"/>
<evidence type="ECO:0000256" key="2">
    <source>
        <dbReference type="ARBA" id="ARBA00022490"/>
    </source>
</evidence>
<keyword evidence="2 4" id="KW-0963">Cytoplasm</keyword>
<sequence length="99" mass="10668">MHINQRSYAGTLESSDLLVEVSPCFSNQVEIDINSSVEKQFASAIRQVVTSTLDEMGVKSALVVVNDKGALDCVIRARVQAAIMRAASIGDQDIVWGTV</sequence>
<name>A0A2N8ZIP6_9VIBR</name>
<accession>A0A2N8ZIP6</accession>
<dbReference type="PIRSF" id="PIRSF002736">
    <property type="entry name" value="Citrt_lyas_gamma"/>
    <property type="match status" value="1"/>
</dbReference>
<dbReference type="OrthoDB" id="9798736at2"/>
<protein>
    <recommendedName>
        <fullName evidence="4">Citrate lyase acyl carrier protein</fullName>
    </recommendedName>
    <alternativeName>
        <fullName evidence="4">Citrate lyase gamma chain</fullName>
    </alternativeName>
</protein>
<dbReference type="GO" id="GO:0005737">
    <property type="term" value="C:cytoplasm"/>
    <property type="evidence" value="ECO:0007669"/>
    <property type="project" value="UniProtKB-SubCell"/>
</dbReference>
<keyword evidence="7" id="KW-1185">Reference proteome</keyword>
<evidence type="ECO:0000256" key="3">
    <source>
        <dbReference type="ARBA" id="ARBA00022553"/>
    </source>
</evidence>
<keyword evidence="6" id="KW-0456">Lyase</keyword>
<evidence type="ECO:0000256" key="1">
    <source>
        <dbReference type="ARBA" id="ARBA00004496"/>
    </source>
</evidence>
<feature type="modified residue" description="O-(phosphoribosyl dephospho-coenzyme A)serine" evidence="4 5">
    <location>
        <position position="14"/>
    </location>
</feature>
<dbReference type="EMBL" id="LT960612">
    <property type="protein sequence ID" value="SON51784.1"/>
    <property type="molecule type" value="Genomic_DNA"/>
</dbReference>
<dbReference type="KEGG" id="vta:B0173"/>
<keyword evidence="3 4" id="KW-0597">Phosphoprotein</keyword>
<comment type="subunit">
    <text evidence="4">Oligomer with a subunit composition of (alpha,beta,gamma)6.</text>
</comment>
<gene>
    <name evidence="4 6" type="primary">citD</name>
    <name evidence="6" type="ORF">VTAP4600_B0173</name>
</gene>
<comment type="function">
    <text evidence="4">Covalent carrier of the coenzyme of citrate lyase.</text>
</comment>
<comment type="similarity">
    <text evidence="4">Belongs to the CitD family.</text>
</comment>
<dbReference type="RefSeq" id="WP_102524174.1">
    <property type="nucleotide sequence ID" value="NZ_LT960612.1"/>
</dbReference>
<dbReference type="NCBIfam" id="TIGR01608">
    <property type="entry name" value="citD"/>
    <property type="match status" value="1"/>
</dbReference>
<dbReference type="NCBIfam" id="NF009726">
    <property type="entry name" value="PRK13253.1"/>
    <property type="match status" value="1"/>
</dbReference>
<dbReference type="Pfam" id="PF06857">
    <property type="entry name" value="ACP"/>
    <property type="match status" value="1"/>
</dbReference>